<gene>
    <name evidence="1" type="ORF">MHEC_26740</name>
</gene>
<reference evidence="1 2" key="1">
    <citation type="submission" date="2020-12" db="EMBL/GenBank/DDBJ databases">
        <title>Complete genome sequence of Mycobacterium heckeshornense JCM 15655T, closely related to a pathogenic non-tuberculous mycobacterial species Mycobacterium xenopi.</title>
        <authorList>
            <person name="Yoshida M."/>
            <person name="Fukano H."/>
            <person name="Asakura T."/>
            <person name="Suzuki M."/>
            <person name="Hoshino Y."/>
        </authorList>
    </citation>
    <scope>NUCLEOTIDE SEQUENCE [LARGE SCALE GENOMIC DNA]</scope>
    <source>
        <strain evidence="1 2">JCM 15655</strain>
    </source>
</reference>
<sequence>MRCVRALPITQLMPAASSLHCPVATSLLGGLPGKIERPHPFGSPHVGQPIDHHVAGLSSVDPGKAGRRHARRVFRIISPHRRQQMT</sequence>
<organism evidence="1 2">
    <name type="scientific">Mycobacterium heckeshornense</name>
    <dbReference type="NCBI Taxonomy" id="110505"/>
    <lineage>
        <taxon>Bacteria</taxon>
        <taxon>Bacillati</taxon>
        <taxon>Actinomycetota</taxon>
        <taxon>Actinomycetes</taxon>
        <taxon>Mycobacteriales</taxon>
        <taxon>Mycobacteriaceae</taxon>
        <taxon>Mycobacterium</taxon>
    </lineage>
</organism>
<dbReference type="AlphaFoldDB" id="A0A7R7GUN3"/>
<keyword evidence="2" id="KW-1185">Reference proteome</keyword>
<name>A0A7R7GUN3_9MYCO</name>
<evidence type="ECO:0000313" key="2">
    <source>
        <dbReference type="Proteomes" id="UP000595446"/>
    </source>
</evidence>
<protein>
    <submittedName>
        <fullName evidence="1">Uncharacterized protein</fullName>
    </submittedName>
</protein>
<dbReference type="Proteomes" id="UP000595446">
    <property type="component" value="Chromosome"/>
</dbReference>
<accession>A0A7R7GUN3</accession>
<dbReference type="EMBL" id="AP024237">
    <property type="protein sequence ID" value="BCO36241.1"/>
    <property type="molecule type" value="Genomic_DNA"/>
</dbReference>
<evidence type="ECO:0000313" key="1">
    <source>
        <dbReference type="EMBL" id="BCO36241.1"/>
    </source>
</evidence>
<proteinExistence type="predicted"/>